<dbReference type="AlphaFoldDB" id="A0A834WZI7"/>
<evidence type="ECO:0000313" key="2">
    <source>
        <dbReference type="EMBL" id="KAF7835358.1"/>
    </source>
</evidence>
<proteinExistence type="predicted"/>
<comment type="caution">
    <text evidence="2">The sequence shown here is derived from an EMBL/GenBank/DDBJ whole genome shotgun (WGS) entry which is preliminary data.</text>
</comment>
<evidence type="ECO:0000313" key="3">
    <source>
        <dbReference type="Proteomes" id="UP000634136"/>
    </source>
</evidence>
<accession>A0A834WZI7</accession>
<name>A0A834WZI7_9FABA</name>
<evidence type="ECO:0000256" key="1">
    <source>
        <dbReference type="SAM" id="MobiDB-lite"/>
    </source>
</evidence>
<dbReference type="Proteomes" id="UP000634136">
    <property type="component" value="Unassembled WGS sequence"/>
</dbReference>
<protein>
    <submittedName>
        <fullName evidence="2">Uncharacterized protein</fullName>
    </submittedName>
</protein>
<keyword evidence="3" id="KW-1185">Reference proteome</keyword>
<feature type="compositionally biased region" description="Basic and acidic residues" evidence="1">
    <location>
        <begin position="15"/>
        <end position="36"/>
    </location>
</feature>
<organism evidence="2 3">
    <name type="scientific">Senna tora</name>
    <dbReference type="NCBI Taxonomy" id="362788"/>
    <lineage>
        <taxon>Eukaryota</taxon>
        <taxon>Viridiplantae</taxon>
        <taxon>Streptophyta</taxon>
        <taxon>Embryophyta</taxon>
        <taxon>Tracheophyta</taxon>
        <taxon>Spermatophyta</taxon>
        <taxon>Magnoliopsida</taxon>
        <taxon>eudicotyledons</taxon>
        <taxon>Gunneridae</taxon>
        <taxon>Pentapetalae</taxon>
        <taxon>rosids</taxon>
        <taxon>fabids</taxon>
        <taxon>Fabales</taxon>
        <taxon>Fabaceae</taxon>
        <taxon>Caesalpinioideae</taxon>
        <taxon>Cassia clade</taxon>
        <taxon>Senna</taxon>
    </lineage>
</organism>
<gene>
    <name evidence="2" type="ORF">G2W53_010217</name>
</gene>
<dbReference type="EMBL" id="JAAIUW010000004">
    <property type="protein sequence ID" value="KAF7835358.1"/>
    <property type="molecule type" value="Genomic_DNA"/>
</dbReference>
<feature type="region of interest" description="Disordered" evidence="1">
    <location>
        <begin position="15"/>
        <end position="52"/>
    </location>
</feature>
<reference evidence="2" key="1">
    <citation type="submission" date="2020-09" db="EMBL/GenBank/DDBJ databases">
        <title>Genome-Enabled Discovery of Anthraquinone Biosynthesis in Senna tora.</title>
        <authorList>
            <person name="Kang S.-H."/>
            <person name="Pandey R.P."/>
            <person name="Lee C.-M."/>
            <person name="Sim J.-S."/>
            <person name="Jeong J.-T."/>
            <person name="Choi B.-S."/>
            <person name="Jung M."/>
            <person name="Ginzburg D."/>
            <person name="Zhao K."/>
            <person name="Won S.Y."/>
            <person name="Oh T.-J."/>
            <person name="Yu Y."/>
            <person name="Kim N.-H."/>
            <person name="Lee O.R."/>
            <person name="Lee T.-H."/>
            <person name="Bashyal P."/>
            <person name="Kim T.-S."/>
            <person name="Lee W.-H."/>
            <person name="Kawkins C."/>
            <person name="Kim C.-K."/>
            <person name="Kim J.S."/>
            <person name="Ahn B.O."/>
            <person name="Rhee S.Y."/>
            <person name="Sohng J.K."/>
        </authorList>
    </citation>
    <scope>NUCLEOTIDE SEQUENCE</scope>
    <source>
        <tissue evidence="2">Leaf</tissue>
    </source>
</reference>
<sequence>MKNIYATLKNRGHENMEYLEKSKPEGIGKHTGDERRKKSVQKPTMTTWHTGDDSLHTGDYTLALR</sequence>